<proteinExistence type="predicted"/>
<gene>
    <name evidence="2" type="ORF">PVAP13_2KG186400</name>
</gene>
<dbReference type="AlphaFoldDB" id="A0A8T0W135"/>
<name>A0A8T0W135_PANVG</name>
<dbReference type="SUPFAM" id="SSF81383">
    <property type="entry name" value="F-box domain"/>
    <property type="match status" value="1"/>
</dbReference>
<keyword evidence="3" id="KW-1185">Reference proteome</keyword>
<dbReference type="Pfam" id="PF00646">
    <property type="entry name" value="F-box"/>
    <property type="match status" value="1"/>
</dbReference>
<dbReference type="PANTHER" id="PTHR32133:SF134">
    <property type="entry name" value="OS05G0320100 PROTEIN"/>
    <property type="match status" value="1"/>
</dbReference>
<evidence type="ECO:0000313" key="3">
    <source>
        <dbReference type="Proteomes" id="UP000823388"/>
    </source>
</evidence>
<dbReference type="Proteomes" id="UP000823388">
    <property type="component" value="Chromosome 2K"/>
</dbReference>
<dbReference type="InterPro" id="IPR001810">
    <property type="entry name" value="F-box_dom"/>
</dbReference>
<accession>A0A8T0W135</accession>
<protein>
    <recommendedName>
        <fullName evidence="1">F-box domain-containing protein</fullName>
    </recommendedName>
</protein>
<evidence type="ECO:0000259" key="1">
    <source>
        <dbReference type="Pfam" id="PF00646"/>
    </source>
</evidence>
<dbReference type="PANTHER" id="PTHR32133">
    <property type="entry name" value="OS07G0120400 PROTEIN"/>
    <property type="match status" value="1"/>
</dbReference>
<feature type="domain" description="F-box" evidence="1">
    <location>
        <begin position="30"/>
        <end position="67"/>
    </location>
</feature>
<dbReference type="EMBL" id="CM029039">
    <property type="protein sequence ID" value="KAG2639646.1"/>
    <property type="molecule type" value="Genomic_DNA"/>
</dbReference>
<reference evidence="2" key="1">
    <citation type="submission" date="2020-05" db="EMBL/GenBank/DDBJ databases">
        <title>WGS assembly of Panicum virgatum.</title>
        <authorList>
            <person name="Lovell J.T."/>
            <person name="Jenkins J."/>
            <person name="Shu S."/>
            <person name="Juenger T.E."/>
            <person name="Schmutz J."/>
        </authorList>
    </citation>
    <scope>NUCLEOTIDE SEQUENCE</scope>
    <source>
        <strain evidence="2">AP13</strain>
    </source>
</reference>
<organism evidence="2 3">
    <name type="scientific">Panicum virgatum</name>
    <name type="common">Blackwell switchgrass</name>
    <dbReference type="NCBI Taxonomy" id="38727"/>
    <lineage>
        <taxon>Eukaryota</taxon>
        <taxon>Viridiplantae</taxon>
        <taxon>Streptophyta</taxon>
        <taxon>Embryophyta</taxon>
        <taxon>Tracheophyta</taxon>
        <taxon>Spermatophyta</taxon>
        <taxon>Magnoliopsida</taxon>
        <taxon>Liliopsida</taxon>
        <taxon>Poales</taxon>
        <taxon>Poaceae</taxon>
        <taxon>PACMAD clade</taxon>
        <taxon>Panicoideae</taxon>
        <taxon>Panicodae</taxon>
        <taxon>Paniceae</taxon>
        <taxon>Panicinae</taxon>
        <taxon>Panicum</taxon>
        <taxon>Panicum sect. Hiantes</taxon>
    </lineage>
</organism>
<comment type="caution">
    <text evidence="2">The sequence shown here is derived from an EMBL/GenBank/DDBJ whole genome shotgun (WGS) entry which is preliminary data.</text>
</comment>
<dbReference type="InterPro" id="IPR036047">
    <property type="entry name" value="F-box-like_dom_sf"/>
</dbReference>
<sequence>MAEEESLITAVQRLAFSTSTSQQVPPLDSDDLLTEILLRLAPRHYALPRVALVCRRWRRLVAEPAFLRRFRARMPPPPLLGFLTENRGEGELVFTPAHQPPGEERRTVRLSPPPRLAGERWSLLGCRHGLALFANRSRREAVVWDPATGLERAVPYPREFARDRGVYGLVCDGAVACAGAAAGAVLGRDCRFSLVLHHLHGDHQHVSSKKKVTPSTSVMAGNAFYWQLWPTVLEFDMDTQNLAAIQSPEQACATGDDTASFEIARTQDGELGLAVLSELRIRLWARKVDSRGHGAAEWVLKKTFKLEQLLSLMPPEAVKWWEGRPASNEILGSDEDNNTMIFGMPYIGDFMIDLESNQCIRLFEERSLSTCFPYTSRGNGGDDDRAEMLTNTMSCPSC</sequence>
<evidence type="ECO:0000313" key="2">
    <source>
        <dbReference type="EMBL" id="KAG2639646.1"/>
    </source>
</evidence>
<dbReference type="Gene3D" id="1.20.1280.50">
    <property type="match status" value="1"/>
</dbReference>